<keyword evidence="4" id="KW-1185">Reference proteome</keyword>
<dbReference type="Pfam" id="PF00300">
    <property type="entry name" value="His_Phos_1"/>
    <property type="match status" value="1"/>
</dbReference>
<dbReference type="PROSITE" id="PS00175">
    <property type="entry name" value="PG_MUTASE"/>
    <property type="match status" value="1"/>
</dbReference>
<dbReference type="SMART" id="SM00855">
    <property type="entry name" value="PGAM"/>
    <property type="match status" value="1"/>
</dbReference>
<dbReference type="Gene3D" id="3.40.50.1240">
    <property type="entry name" value="Phosphoglycerate mutase-like"/>
    <property type="match status" value="1"/>
</dbReference>
<evidence type="ECO:0000256" key="1">
    <source>
        <dbReference type="ARBA" id="ARBA00023152"/>
    </source>
</evidence>
<dbReference type="Proteomes" id="UP001267290">
    <property type="component" value="Unassembled WGS sequence"/>
</dbReference>
<sequence length="211" mass="24440">MTDTTTIYIIRHGQTTWNVEHRLQGHQDSPLTELGIKQAQWLSEALQHEEIDVMYSSSSDRALQTAEIVRGQRNIAIVQSDALKEINLGDWEGKLQSEVKEEYPEQFDHFWNQPDRFGVPHSETFAEVAERAMTMLQRIHEAHAGKTIAIVTHTVVVKLIMAYYEQRLMKDIWQPPYIHPACLCKIIFTENVPQIILHADIRHYQEAPTID</sequence>
<dbReference type="InterPro" id="IPR029033">
    <property type="entry name" value="His_PPase_superfam"/>
</dbReference>
<dbReference type="EMBL" id="JAVDSB010000010">
    <property type="protein sequence ID" value="MDR6553488.1"/>
    <property type="molecule type" value="Genomic_DNA"/>
</dbReference>
<organism evidence="3 4">
    <name type="scientific">Paenibacillus qinlingensis</name>
    <dbReference type="NCBI Taxonomy" id="1837343"/>
    <lineage>
        <taxon>Bacteria</taxon>
        <taxon>Bacillati</taxon>
        <taxon>Bacillota</taxon>
        <taxon>Bacilli</taxon>
        <taxon>Bacillales</taxon>
        <taxon>Paenibacillaceae</taxon>
        <taxon>Paenibacillus</taxon>
    </lineage>
</organism>
<dbReference type="InterPro" id="IPR050275">
    <property type="entry name" value="PGM_Phosphatase"/>
</dbReference>
<dbReference type="PANTHER" id="PTHR48100:SF1">
    <property type="entry name" value="HISTIDINE PHOSPHATASE FAMILY PROTEIN-RELATED"/>
    <property type="match status" value="1"/>
</dbReference>
<dbReference type="EC" id="5.4.2.12" evidence="3"/>
<dbReference type="SUPFAM" id="SSF53254">
    <property type="entry name" value="Phosphoglycerate mutase-like"/>
    <property type="match status" value="1"/>
</dbReference>
<protein>
    <submittedName>
        <fullName evidence="3">Phosphoglycerate mutase</fullName>
        <ecNumber evidence="3">5.4.2.12</ecNumber>
    </submittedName>
</protein>
<reference evidence="3 4" key="1">
    <citation type="submission" date="2023-07" db="EMBL/GenBank/DDBJ databases">
        <title>Sorghum-associated microbial communities from plants grown in Nebraska, USA.</title>
        <authorList>
            <person name="Schachtman D."/>
        </authorList>
    </citation>
    <scope>NUCLEOTIDE SEQUENCE [LARGE SCALE GENOMIC DNA]</scope>
    <source>
        <strain evidence="3 4">CC258</strain>
    </source>
</reference>
<evidence type="ECO:0000313" key="4">
    <source>
        <dbReference type="Proteomes" id="UP001267290"/>
    </source>
</evidence>
<name>A0ABU1P165_9BACL</name>
<dbReference type="GO" id="GO:0004619">
    <property type="term" value="F:phosphoglycerate mutase activity"/>
    <property type="evidence" value="ECO:0007669"/>
    <property type="project" value="UniProtKB-EC"/>
</dbReference>
<dbReference type="RefSeq" id="WP_310500952.1">
    <property type="nucleotide sequence ID" value="NZ_JAVDSB010000010.1"/>
</dbReference>
<comment type="caution">
    <text evidence="3">The sequence shown here is derived from an EMBL/GenBank/DDBJ whole genome shotgun (WGS) entry which is preliminary data.</text>
</comment>
<proteinExistence type="predicted"/>
<keyword evidence="1" id="KW-0324">Glycolysis</keyword>
<dbReference type="CDD" id="cd07067">
    <property type="entry name" value="HP_PGM_like"/>
    <property type="match status" value="1"/>
</dbReference>
<keyword evidence="2 3" id="KW-0413">Isomerase</keyword>
<evidence type="ECO:0000313" key="3">
    <source>
        <dbReference type="EMBL" id="MDR6553488.1"/>
    </source>
</evidence>
<dbReference type="InterPro" id="IPR001345">
    <property type="entry name" value="PG/BPGM_mutase_AS"/>
</dbReference>
<accession>A0ABU1P165</accession>
<dbReference type="InterPro" id="IPR013078">
    <property type="entry name" value="His_Pase_superF_clade-1"/>
</dbReference>
<gene>
    <name evidence="3" type="ORF">J2736_004695</name>
</gene>
<dbReference type="PANTHER" id="PTHR48100">
    <property type="entry name" value="BROAD-SPECIFICITY PHOSPHATASE YOR283W-RELATED"/>
    <property type="match status" value="1"/>
</dbReference>
<evidence type="ECO:0000256" key="2">
    <source>
        <dbReference type="ARBA" id="ARBA00023235"/>
    </source>
</evidence>